<dbReference type="InterPro" id="IPR011009">
    <property type="entry name" value="Kinase-like_dom_sf"/>
</dbReference>
<dbReference type="InterPro" id="IPR002575">
    <property type="entry name" value="Aminoglycoside_PTrfase"/>
</dbReference>
<dbReference type="PANTHER" id="PTHR47829">
    <property type="entry name" value="HYDROLASE, PUTATIVE (AFU_ORTHOLOGUE AFUA_1G12880)-RELATED"/>
    <property type="match status" value="1"/>
</dbReference>
<proteinExistence type="predicted"/>
<sequence>MNSSLSDQPGAVRGGEDIDLERLDRYLRQALPELQGSAQLRQFRGGASNLTYQIDYAGRSLVLRRPPLGARHGTAHDVLREAAVMRALAPVYADVPQVLVACDDEGVLGCPFYVMQKIDGIILRRDLPAGLALDAAQARRLCLNVLDRLLELHAIDVQAAGLGSLDRGDGYVRRQLDGWSERWRRAHTDDAPSFEPVLAWLQARQPAHDGAHCVIHNDFRFDNVVLDAADPLRVVGVLDWEMATVGDPLMDLGNALAYWIEAGDDAALQAMRRQPTHLPGMLTRNEVVAYYAERSGRAAADFDFYQVQGLFRLAVIAQQIYQRWRAGDARNPEFATLAPLVAGLQRRCLALID</sequence>
<name>A0A1J5QUL4_9ZZZZ</name>
<dbReference type="PANTHER" id="PTHR47829:SF1">
    <property type="entry name" value="HAD FAMILY PHOSPHATASE"/>
    <property type="match status" value="1"/>
</dbReference>
<keyword evidence="2" id="KW-0808">Transferase</keyword>
<dbReference type="CDD" id="cd05154">
    <property type="entry name" value="ACAD10_11_N-like"/>
    <property type="match status" value="1"/>
</dbReference>
<evidence type="ECO:0000313" key="2">
    <source>
        <dbReference type="EMBL" id="OIQ83532.1"/>
    </source>
</evidence>
<dbReference type="EC" id="2.7.1.-" evidence="2"/>
<gene>
    <name evidence="2" type="ORF">GALL_346570</name>
</gene>
<dbReference type="EMBL" id="MLJW01000694">
    <property type="protein sequence ID" value="OIQ83532.1"/>
    <property type="molecule type" value="Genomic_DNA"/>
</dbReference>
<dbReference type="InterPro" id="IPR052898">
    <property type="entry name" value="ACAD10-like"/>
</dbReference>
<comment type="caution">
    <text evidence="2">The sequence shown here is derived from an EMBL/GenBank/DDBJ whole genome shotgun (WGS) entry which is preliminary data.</text>
</comment>
<dbReference type="SUPFAM" id="SSF56112">
    <property type="entry name" value="Protein kinase-like (PK-like)"/>
    <property type="match status" value="1"/>
</dbReference>
<feature type="domain" description="Aminoglycoside phosphotransferase" evidence="1">
    <location>
        <begin position="40"/>
        <end position="275"/>
    </location>
</feature>
<dbReference type="AlphaFoldDB" id="A0A1J5QUL4"/>
<dbReference type="Gene3D" id="3.90.1200.10">
    <property type="match status" value="1"/>
</dbReference>
<organism evidence="2">
    <name type="scientific">mine drainage metagenome</name>
    <dbReference type="NCBI Taxonomy" id="410659"/>
    <lineage>
        <taxon>unclassified sequences</taxon>
        <taxon>metagenomes</taxon>
        <taxon>ecological metagenomes</taxon>
    </lineage>
</organism>
<evidence type="ECO:0000259" key="1">
    <source>
        <dbReference type="Pfam" id="PF01636"/>
    </source>
</evidence>
<protein>
    <submittedName>
        <fullName evidence="2">Putative aminoglycoside phosphotransferase</fullName>
        <ecNumber evidence="2">2.7.1.-</ecNumber>
    </submittedName>
</protein>
<accession>A0A1J5QUL4</accession>
<dbReference type="InterPro" id="IPR041726">
    <property type="entry name" value="ACAD10_11_N"/>
</dbReference>
<dbReference type="GO" id="GO:0016740">
    <property type="term" value="F:transferase activity"/>
    <property type="evidence" value="ECO:0007669"/>
    <property type="project" value="UniProtKB-KW"/>
</dbReference>
<reference evidence="2" key="1">
    <citation type="submission" date="2016-10" db="EMBL/GenBank/DDBJ databases">
        <title>Sequence of Gallionella enrichment culture.</title>
        <authorList>
            <person name="Poehlein A."/>
            <person name="Muehling M."/>
            <person name="Daniel R."/>
        </authorList>
    </citation>
    <scope>NUCLEOTIDE SEQUENCE</scope>
</reference>
<dbReference type="Gene3D" id="3.30.200.20">
    <property type="entry name" value="Phosphorylase Kinase, domain 1"/>
    <property type="match status" value="1"/>
</dbReference>
<dbReference type="Pfam" id="PF01636">
    <property type="entry name" value="APH"/>
    <property type="match status" value="1"/>
</dbReference>